<keyword evidence="4" id="KW-1185">Reference proteome</keyword>
<dbReference type="AlphaFoldDB" id="A0A8K0QT58"/>
<dbReference type="PANTHER" id="PTHR42085">
    <property type="entry name" value="F-BOX DOMAIN-CONTAINING PROTEIN"/>
    <property type="match status" value="1"/>
</dbReference>
<reference evidence="3" key="1">
    <citation type="journal article" date="2021" name="Nat. Commun.">
        <title>Genetic determinants of endophytism in the Arabidopsis root mycobiome.</title>
        <authorList>
            <person name="Mesny F."/>
            <person name="Miyauchi S."/>
            <person name="Thiergart T."/>
            <person name="Pickel B."/>
            <person name="Atanasova L."/>
            <person name="Karlsson M."/>
            <person name="Huettel B."/>
            <person name="Barry K.W."/>
            <person name="Haridas S."/>
            <person name="Chen C."/>
            <person name="Bauer D."/>
            <person name="Andreopoulos W."/>
            <person name="Pangilinan J."/>
            <person name="LaButti K."/>
            <person name="Riley R."/>
            <person name="Lipzen A."/>
            <person name="Clum A."/>
            <person name="Drula E."/>
            <person name="Henrissat B."/>
            <person name="Kohler A."/>
            <person name="Grigoriev I.V."/>
            <person name="Martin F.M."/>
            <person name="Hacquard S."/>
        </authorList>
    </citation>
    <scope>NUCLEOTIDE SEQUENCE</scope>
    <source>
        <strain evidence="3">MPI-SDFR-AT-0120</strain>
    </source>
</reference>
<organism evidence="3 4">
    <name type="scientific">Paraphoma chrysanthemicola</name>
    <dbReference type="NCBI Taxonomy" id="798071"/>
    <lineage>
        <taxon>Eukaryota</taxon>
        <taxon>Fungi</taxon>
        <taxon>Dikarya</taxon>
        <taxon>Ascomycota</taxon>
        <taxon>Pezizomycotina</taxon>
        <taxon>Dothideomycetes</taxon>
        <taxon>Pleosporomycetidae</taxon>
        <taxon>Pleosporales</taxon>
        <taxon>Pleosporineae</taxon>
        <taxon>Phaeosphaeriaceae</taxon>
        <taxon>Paraphoma</taxon>
    </lineage>
</organism>
<dbReference type="EMBL" id="JAGMVJ010000030">
    <property type="protein sequence ID" value="KAH7069360.1"/>
    <property type="molecule type" value="Genomic_DNA"/>
</dbReference>
<dbReference type="Proteomes" id="UP000813461">
    <property type="component" value="Unassembled WGS sequence"/>
</dbReference>
<evidence type="ECO:0000313" key="4">
    <source>
        <dbReference type="Proteomes" id="UP000813461"/>
    </source>
</evidence>
<feature type="region of interest" description="Disordered" evidence="1">
    <location>
        <begin position="1"/>
        <end position="42"/>
    </location>
</feature>
<name>A0A8K0QT58_9PLEO</name>
<evidence type="ECO:0000256" key="1">
    <source>
        <dbReference type="SAM" id="MobiDB-lite"/>
    </source>
</evidence>
<protein>
    <recommendedName>
        <fullName evidence="2">F-box domain-containing protein</fullName>
    </recommendedName>
</protein>
<dbReference type="OrthoDB" id="3801367at2759"/>
<dbReference type="Pfam" id="PF13013">
    <property type="entry name" value="F-box-like_2"/>
    <property type="match status" value="1"/>
</dbReference>
<dbReference type="PANTHER" id="PTHR42085:SF1">
    <property type="entry name" value="F-BOX DOMAIN-CONTAINING PROTEIN"/>
    <property type="match status" value="1"/>
</dbReference>
<feature type="compositionally biased region" description="Basic residues" evidence="1">
    <location>
        <begin position="26"/>
        <end position="35"/>
    </location>
</feature>
<feature type="domain" description="F-box" evidence="2">
    <location>
        <begin position="30"/>
        <end position="132"/>
    </location>
</feature>
<proteinExistence type="predicted"/>
<accession>A0A8K0QT58</accession>
<comment type="caution">
    <text evidence="3">The sequence shown here is derived from an EMBL/GenBank/DDBJ whole genome shotgun (WGS) entry which is preliminary data.</text>
</comment>
<evidence type="ECO:0000313" key="3">
    <source>
        <dbReference type="EMBL" id="KAH7069360.1"/>
    </source>
</evidence>
<gene>
    <name evidence="3" type="ORF">FB567DRAFT_614923</name>
</gene>
<dbReference type="InterPro" id="IPR001810">
    <property type="entry name" value="F-box_dom"/>
</dbReference>
<evidence type="ECO:0000259" key="2">
    <source>
        <dbReference type="Pfam" id="PF13013"/>
    </source>
</evidence>
<sequence length="363" mass="42440">MVSTRASSKRKHDGTDAEGQAVRTAAKSKKARHMKKENPIKPESRCRLLELPPEIRNRIYDFAVEVHPHDHDQDDSDSDDGLRRRFAPRVQHIIRYARSWATRPWQFFGLTQTCRQLRAEHRSIWIRSLSVRLYIHEIGDFAQHFFPDRVEQPVGPALIQISWDERDRDYPNHLLSWLKFCDRFPSTDIDFVSAPVADGLRPGELSCNYCLALEADGRCGCYHGGCRDEDCECDDPDMNYYEWTELCEDRIAYLDVVRRFLLNHNDEWRKTVRQQLTSCTFSEYHAGHVFFKIHCRDTLAQTVSDAQSAWDVLKGWDLFDLPRARNMEFVLAFAEKKMSTIGGRSIIRSVVREMRFLLPKQDA</sequence>
<dbReference type="InterPro" id="IPR038883">
    <property type="entry name" value="AN11006-like"/>
</dbReference>